<feature type="domain" description="Peptidase M28" evidence="3">
    <location>
        <begin position="250"/>
        <end position="465"/>
    </location>
</feature>
<keyword evidence="1" id="KW-0732">Signal</keyword>
<reference evidence="4" key="1">
    <citation type="submission" date="2021-06" db="EMBL/GenBank/DDBJ databases">
        <title>Paracoccus bacterium XHP0099 sp. nov., isolated from the surface waters of the Yellow Sea.</title>
        <authorList>
            <person name="Xue H."/>
            <person name="Zhang D."/>
        </authorList>
    </citation>
    <scope>NUCLEOTIDE SEQUENCE</scope>
    <source>
        <strain evidence="4">XHP0099</strain>
    </source>
</reference>
<dbReference type="Proteomes" id="UP001166191">
    <property type="component" value="Unassembled WGS sequence"/>
</dbReference>
<dbReference type="Pfam" id="PF02225">
    <property type="entry name" value="PA"/>
    <property type="match status" value="1"/>
</dbReference>
<dbReference type="RefSeq" id="WP_216034083.1">
    <property type="nucleotide sequence ID" value="NZ_JAHKNG010000031.1"/>
</dbReference>
<gene>
    <name evidence="4" type="ORF">KNW02_14945</name>
</gene>
<name>A0ABS6ALG3_9RHOB</name>
<dbReference type="PANTHER" id="PTHR12147">
    <property type="entry name" value="METALLOPEPTIDASE M28 FAMILY MEMBER"/>
    <property type="match status" value="1"/>
</dbReference>
<evidence type="ECO:0000313" key="4">
    <source>
        <dbReference type="EMBL" id="MBU3031413.1"/>
    </source>
</evidence>
<dbReference type="Pfam" id="PF04389">
    <property type="entry name" value="Peptidase_M28"/>
    <property type="match status" value="1"/>
</dbReference>
<evidence type="ECO:0000259" key="3">
    <source>
        <dbReference type="Pfam" id="PF04389"/>
    </source>
</evidence>
<proteinExistence type="predicted"/>
<feature type="signal peptide" evidence="1">
    <location>
        <begin position="1"/>
        <end position="20"/>
    </location>
</feature>
<dbReference type="PANTHER" id="PTHR12147:SF26">
    <property type="entry name" value="PEPTIDASE M28 DOMAIN-CONTAINING PROTEIN"/>
    <property type="match status" value="1"/>
</dbReference>
<dbReference type="InterPro" id="IPR003137">
    <property type="entry name" value="PA_domain"/>
</dbReference>
<evidence type="ECO:0000313" key="5">
    <source>
        <dbReference type="Proteomes" id="UP001166191"/>
    </source>
</evidence>
<protein>
    <submittedName>
        <fullName evidence="4">M28 family peptidase</fullName>
    </submittedName>
</protein>
<feature type="domain" description="PA" evidence="2">
    <location>
        <begin position="133"/>
        <end position="224"/>
    </location>
</feature>
<feature type="chain" id="PRO_5046352133" evidence="1">
    <location>
        <begin position="21"/>
        <end position="509"/>
    </location>
</feature>
<organism evidence="4 5">
    <name type="scientific">Paracoccus marinaquae</name>
    <dbReference type="NCBI Taxonomy" id="2841926"/>
    <lineage>
        <taxon>Bacteria</taxon>
        <taxon>Pseudomonadati</taxon>
        <taxon>Pseudomonadota</taxon>
        <taxon>Alphaproteobacteria</taxon>
        <taxon>Rhodobacterales</taxon>
        <taxon>Paracoccaceae</taxon>
        <taxon>Paracoccus</taxon>
    </lineage>
</organism>
<evidence type="ECO:0000259" key="2">
    <source>
        <dbReference type="Pfam" id="PF02225"/>
    </source>
</evidence>
<dbReference type="InterPro" id="IPR045175">
    <property type="entry name" value="M28_fam"/>
</dbReference>
<accession>A0ABS6ALG3</accession>
<sequence length="509" mass="52299">MSMRLAVAAGVMLLAAPASAQTDSSAIRNAVTIKAIRAHQQALADIATDNGGSRVSGSAGYDASAEYVAEQLRQAGYQVTVQPFHFLNFEETAAPQLELVSPDAKTFAAGADFVTMRNSGAGTVEGIVIPTVDLVIPPSTDPSSTSGCEPEDFPAPPDSPAIALVQRGTCTFQTKVDNAAAAGYAAVLVFNEGQPGRQDATTGSLATPVSIPSVTTSFAVGDELQALAQAGEVRARVAVTATTQSVTTANVIGESPQGDPERVVVAGAHLDSVGEGPGNNDNGSGTAVLLEIALRLAEQGGPPVNKLRFGFWGAEEWGLLGSQHYVEQLTPEDLARIVLNLNFDMLGSPNAVNFVYDGDGSDSQPAGPDGSAEIEAVFLDYFAGASLPTRPSAFDGRSDYGPFIARGIPAGGLFSGAEDLKSESEAADFGGTAGMAYDPCYHKACDDIANADEATLEALAGAAAHAVWHYANEVPAPAMLAASTRSVGRSAGAVPLEAMLLRGGGHYQR</sequence>
<dbReference type="EMBL" id="JAHKNG010000031">
    <property type="protein sequence ID" value="MBU3031413.1"/>
    <property type="molecule type" value="Genomic_DNA"/>
</dbReference>
<evidence type="ECO:0000256" key="1">
    <source>
        <dbReference type="SAM" id="SignalP"/>
    </source>
</evidence>
<keyword evidence="5" id="KW-1185">Reference proteome</keyword>
<comment type="caution">
    <text evidence="4">The sequence shown here is derived from an EMBL/GenBank/DDBJ whole genome shotgun (WGS) entry which is preliminary data.</text>
</comment>
<dbReference type="InterPro" id="IPR007484">
    <property type="entry name" value="Peptidase_M28"/>
</dbReference>